<dbReference type="InterPro" id="IPR044741">
    <property type="entry name" value="NsLTP-like"/>
</dbReference>
<dbReference type="AlphaFoldDB" id="A0A0D9WXR8"/>
<dbReference type="eggNOG" id="ENOG502S7QX">
    <property type="taxonomic scope" value="Eukaryota"/>
</dbReference>
<dbReference type="GO" id="GO:0005504">
    <property type="term" value="F:fatty acid binding"/>
    <property type="evidence" value="ECO:0007669"/>
    <property type="project" value="InterPro"/>
</dbReference>
<dbReference type="Gene3D" id="1.10.110.10">
    <property type="entry name" value="Plant lipid-transfer and hydrophobic proteins"/>
    <property type="match status" value="1"/>
</dbReference>
<dbReference type="InterPro" id="IPR039265">
    <property type="entry name" value="DIR1-like"/>
</dbReference>
<dbReference type="HOGENOM" id="CLU_145659_1_0_1"/>
<dbReference type="STRING" id="77586.A0A0D9WXR8"/>
<dbReference type="Gramene" id="LPERR07G09080.1">
    <property type="protein sequence ID" value="LPERR07G09080.1"/>
    <property type="gene ID" value="LPERR07G09080"/>
</dbReference>
<keyword evidence="1" id="KW-0732">Signal</keyword>
<keyword evidence="4" id="KW-1185">Reference proteome</keyword>
<dbReference type="PANTHER" id="PTHR33122:SF46">
    <property type="entry name" value="OS07G0290200 PROTEIN"/>
    <property type="match status" value="1"/>
</dbReference>
<dbReference type="PANTHER" id="PTHR33122">
    <property type="entry name" value="LIPID BINDING PROTEIN-RELATED"/>
    <property type="match status" value="1"/>
</dbReference>
<dbReference type="Proteomes" id="UP000032180">
    <property type="component" value="Chromosome 7"/>
</dbReference>
<dbReference type="CDD" id="cd04660">
    <property type="entry name" value="nsLTP_like"/>
    <property type="match status" value="1"/>
</dbReference>
<dbReference type="GO" id="GO:0009627">
    <property type="term" value="P:systemic acquired resistance"/>
    <property type="evidence" value="ECO:0007669"/>
    <property type="project" value="InterPro"/>
</dbReference>
<dbReference type="InterPro" id="IPR036312">
    <property type="entry name" value="Bifun_inhib/LTP/seed_sf"/>
</dbReference>
<name>A0A0D9WXR8_9ORYZ</name>
<evidence type="ECO:0000313" key="4">
    <source>
        <dbReference type="Proteomes" id="UP000032180"/>
    </source>
</evidence>
<protein>
    <recommendedName>
        <fullName evidence="2">Bifunctional inhibitor/plant lipid transfer protein/seed storage helical domain-containing protein</fullName>
    </recommendedName>
</protein>
<accession>A0A0D9WXR8</accession>
<evidence type="ECO:0000259" key="2">
    <source>
        <dbReference type="SMART" id="SM00499"/>
    </source>
</evidence>
<feature type="chain" id="PRO_5002349198" description="Bifunctional inhibitor/plant lipid transfer protein/seed storage helical domain-containing protein" evidence="1">
    <location>
        <begin position="32"/>
        <end position="110"/>
    </location>
</feature>
<proteinExistence type="predicted"/>
<dbReference type="SMART" id="SM00499">
    <property type="entry name" value="AAI"/>
    <property type="match status" value="1"/>
</dbReference>
<organism evidence="3 4">
    <name type="scientific">Leersia perrieri</name>
    <dbReference type="NCBI Taxonomy" id="77586"/>
    <lineage>
        <taxon>Eukaryota</taxon>
        <taxon>Viridiplantae</taxon>
        <taxon>Streptophyta</taxon>
        <taxon>Embryophyta</taxon>
        <taxon>Tracheophyta</taxon>
        <taxon>Spermatophyta</taxon>
        <taxon>Magnoliopsida</taxon>
        <taxon>Liliopsida</taxon>
        <taxon>Poales</taxon>
        <taxon>Poaceae</taxon>
        <taxon>BOP clade</taxon>
        <taxon>Oryzoideae</taxon>
        <taxon>Oryzeae</taxon>
        <taxon>Oryzinae</taxon>
        <taxon>Leersia</taxon>
    </lineage>
</organism>
<feature type="signal peptide" evidence="1">
    <location>
        <begin position="1"/>
        <end position="31"/>
    </location>
</feature>
<evidence type="ECO:0000313" key="3">
    <source>
        <dbReference type="EnsemblPlants" id="LPERR07G09080.1"/>
    </source>
</evidence>
<evidence type="ECO:0000256" key="1">
    <source>
        <dbReference type="SAM" id="SignalP"/>
    </source>
</evidence>
<sequence>MAKHGQATTTTTAAVLAVALMLAASAGLAHGICNLSDEGLQACKPAAAVRNPVDTPSSKCCAALRAADLPCLCGYKGSASARLWGRLYGIDLNRAMTLPGKCGLTLPARC</sequence>
<dbReference type="SUPFAM" id="SSF47699">
    <property type="entry name" value="Bifunctional inhibitor/lipid-transfer protein/seed storage 2S albumin"/>
    <property type="match status" value="1"/>
</dbReference>
<reference evidence="3" key="3">
    <citation type="submission" date="2015-04" db="UniProtKB">
        <authorList>
            <consortium name="EnsemblPlants"/>
        </authorList>
    </citation>
    <scope>IDENTIFICATION</scope>
</reference>
<reference evidence="3 4" key="1">
    <citation type="submission" date="2012-08" db="EMBL/GenBank/DDBJ databases">
        <title>Oryza genome evolution.</title>
        <authorList>
            <person name="Wing R.A."/>
        </authorList>
    </citation>
    <scope>NUCLEOTIDE SEQUENCE</scope>
</reference>
<dbReference type="Pfam" id="PF14368">
    <property type="entry name" value="LTP_2"/>
    <property type="match status" value="1"/>
</dbReference>
<feature type="domain" description="Bifunctional inhibitor/plant lipid transfer protein/seed storage helical" evidence="2">
    <location>
        <begin position="33"/>
        <end position="110"/>
    </location>
</feature>
<dbReference type="EnsemblPlants" id="LPERR07G09080.1">
    <property type="protein sequence ID" value="LPERR07G09080.1"/>
    <property type="gene ID" value="LPERR07G09080"/>
</dbReference>
<reference evidence="4" key="2">
    <citation type="submission" date="2013-12" db="EMBL/GenBank/DDBJ databases">
        <authorList>
            <person name="Yu Y."/>
            <person name="Lee S."/>
            <person name="de Baynast K."/>
            <person name="Wissotski M."/>
            <person name="Liu L."/>
            <person name="Talag J."/>
            <person name="Goicoechea J."/>
            <person name="Angelova A."/>
            <person name="Jetty R."/>
            <person name="Kudrna D."/>
            <person name="Golser W."/>
            <person name="Rivera L."/>
            <person name="Zhang J."/>
            <person name="Wing R."/>
        </authorList>
    </citation>
    <scope>NUCLEOTIDE SEQUENCE</scope>
</reference>
<dbReference type="InterPro" id="IPR016140">
    <property type="entry name" value="Bifunc_inhib/LTP/seed_store"/>
</dbReference>